<proteinExistence type="predicted"/>
<dbReference type="SUPFAM" id="SSF52210">
    <property type="entry name" value="Succinyl-CoA synthetase domains"/>
    <property type="match status" value="2"/>
</dbReference>
<keyword evidence="6" id="KW-1185">Reference proteome</keyword>
<organism evidence="5 6">
    <name type="scientific">Panacagrimonas perspica</name>
    <dbReference type="NCBI Taxonomy" id="381431"/>
    <lineage>
        <taxon>Bacteria</taxon>
        <taxon>Pseudomonadati</taxon>
        <taxon>Pseudomonadota</taxon>
        <taxon>Gammaproteobacteria</taxon>
        <taxon>Nevskiales</taxon>
        <taxon>Nevskiaceae</taxon>
        <taxon>Panacagrimonas</taxon>
    </lineage>
</organism>
<name>A0A4R7PDH4_9GAMM</name>
<dbReference type="OrthoDB" id="9807426at2"/>
<keyword evidence="1" id="KW-0436">Ligase</keyword>
<reference evidence="5 6" key="1">
    <citation type="submission" date="2019-03" db="EMBL/GenBank/DDBJ databases">
        <title>Genomic Encyclopedia of Type Strains, Phase IV (KMG-IV): sequencing the most valuable type-strain genomes for metagenomic binning, comparative biology and taxonomic classification.</title>
        <authorList>
            <person name="Goeker M."/>
        </authorList>
    </citation>
    <scope>NUCLEOTIDE SEQUENCE [LARGE SCALE GENOMIC DNA]</scope>
    <source>
        <strain evidence="5 6">DSM 26377</strain>
    </source>
</reference>
<dbReference type="InterPro" id="IPR016102">
    <property type="entry name" value="Succinyl-CoA_synth-like"/>
</dbReference>
<dbReference type="GO" id="GO:0005524">
    <property type="term" value="F:ATP binding"/>
    <property type="evidence" value="ECO:0007669"/>
    <property type="project" value="UniProtKB-KW"/>
</dbReference>
<dbReference type="Pfam" id="PF00583">
    <property type="entry name" value="Acetyltransf_1"/>
    <property type="match status" value="1"/>
</dbReference>
<dbReference type="CDD" id="cd04301">
    <property type="entry name" value="NAT_SF"/>
    <property type="match status" value="1"/>
</dbReference>
<evidence type="ECO:0000259" key="4">
    <source>
        <dbReference type="PROSITE" id="PS51186"/>
    </source>
</evidence>
<dbReference type="SUPFAM" id="SSF55729">
    <property type="entry name" value="Acyl-CoA N-acyltransferases (Nat)"/>
    <property type="match status" value="1"/>
</dbReference>
<protein>
    <submittedName>
        <fullName evidence="5">Acetyl-CoA synthetase (ADP-forming)</fullName>
    </submittedName>
</protein>
<dbReference type="Gene3D" id="3.40.630.30">
    <property type="match status" value="1"/>
</dbReference>
<evidence type="ECO:0000256" key="1">
    <source>
        <dbReference type="ARBA" id="ARBA00022598"/>
    </source>
</evidence>
<evidence type="ECO:0000313" key="5">
    <source>
        <dbReference type="EMBL" id="TDU31669.1"/>
    </source>
</evidence>
<feature type="domain" description="N-acetyltransferase" evidence="4">
    <location>
        <begin position="611"/>
        <end position="766"/>
    </location>
</feature>
<dbReference type="GO" id="GO:0016874">
    <property type="term" value="F:ligase activity"/>
    <property type="evidence" value="ECO:0007669"/>
    <property type="project" value="UniProtKB-KW"/>
</dbReference>
<evidence type="ECO:0000256" key="2">
    <source>
        <dbReference type="ARBA" id="ARBA00022741"/>
    </source>
</evidence>
<dbReference type="PROSITE" id="PS51186">
    <property type="entry name" value="GNAT"/>
    <property type="match status" value="1"/>
</dbReference>
<dbReference type="Gene3D" id="3.40.50.261">
    <property type="entry name" value="Succinyl-CoA synthetase domains"/>
    <property type="match status" value="2"/>
</dbReference>
<evidence type="ECO:0000313" key="6">
    <source>
        <dbReference type="Proteomes" id="UP000295341"/>
    </source>
</evidence>
<dbReference type="EMBL" id="SOBT01000008">
    <property type="protein sequence ID" value="TDU31669.1"/>
    <property type="molecule type" value="Genomic_DNA"/>
</dbReference>
<accession>A0A4R7PDH4</accession>
<dbReference type="GO" id="GO:0016747">
    <property type="term" value="F:acyltransferase activity, transferring groups other than amino-acyl groups"/>
    <property type="evidence" value="ECO:0007669"/>
    <property type="project" value="InterPro"/>
</dbReference>
<dbReference type="Proteomes" id="UP000295341">
    <property type="component" value="Unassembled WGS sequence"/>
</dbReference>
<dbReference type="RefSeq" id="WP_133880237.1">
    <property type="nucleotide sequence ID" value="NZ_MWIN01000012.1"/>
</dbReference>
<dbReference type="PANTHER" id="PTHR43334:SF1">
    <property type="entry name" value="3-HYDROXYPROPIONATE--COA LIGASE [ADP-FORMING]"/>
    <property type="match status" value="1"/>
</dbReference>
<dbReference type="PANTHER" id="PTHR43334">
    <property type="entry name" value="ACETATE--COA LIGASE [ADP-FORMING]"/>
    <property type="match status" value="1"/>
</dbReference>
<comment type="caution">
    <text evidence="5">The sequence shown here is derived from an EMBL/GenBank/DDBJ whole genome shotgun (WGS) entry which is preliminary data.</text>
</comment>
<sequence length="768" mass="82863">MTVRNLDALLGPRSAAWVGVPANPVQQGLLDKLAAGSARLQLHRWPNGVPENCSAERPLLAILGDPRFADAATMRRLVDLDCRAVLWMQPDAPTPAVLEAARRNRVRLLGPRSIGFARGGGPDVSMLAQSPLPGSLALIVQSRSVAAAAADWAAGRRIGFSWIATTGGEGDVDVADLLDYAANDRNTRSVAVEIGRIRSGRKFMSAARACARVKPTVILQTRLADHAAAGADPVRSAAFARAGMVEVADLPGLFDSIAALERLPVMQQARVLVVANGAAICALTADAVLREGLTLAEIDRTRRAALVGQLPSLRFGSGTIDIGETDEVQTVAAIRELLDAPSLDALLFVRSPAVGQPHEPVALAIKQAALGARLMCVWLGLETAAPARRISSEAGQATFTSPQAACRAIRYRRDYARNRELLTRTPSASGLVPADAASVAAMLRRHAAGATDAGSDAALDLLTAYGLQLVPRWSSESPELRVRLDCHAEVGMYLRVQRMAPGTQIAYGILPLDDLLADRLLDAAEGEAAKIHQDRNEVRRALLQLSRLAMDQPRVASLDVRFARRGDQMMVVRDARIRLTPTSLQDRDRFALAPFPAALSAHLALSDQRRVAVRAIRPEDEPALISLLESLDPQTVRLRFFACLRHFSHAMAARMTQIDYDRELALVVYEEGGTGRMRALGTLIADPDGRAAEFALLVHQDCARQGLGRYLLQRLIDLARAREIGTIWGLVLQENEAMLGLAARLGFSDSPDPDEAYCRRVELRLGGQ</sequence>
<dbReference type="Pfam" id="PF13607">
    <property type="entry name" value="Succ_CoA_lig"/>
    <property type="match status" value="1"/>
</dbReference>
<dbReference type="InterPro" id="IPR032875">
    <property type="entry name" value="Succ_CoA_lig_flav_dom"/>
</dbReference>
<gene>
    <name evidence="5" type="ORF">DFR24_1046</name>
</gene>
<dbReference type="InterPro" id="IPR051538">
    <property type="entry name" value="Acyl-CoA_Synth/Transferase"/>
</dbReference>
<dbReference type="AlphaFoldDB" id="A0A4R7PDH4"/>
<dbReference type="InterPro" id="IPR000182">
    <property type="entry name" value="GNAT_dom"/>
</dbReference>
<dbReference type="InterPro" id="IPR016181">
    <property type="entry name" value="Acyl_CoA_acyltransferase"/>
</dbReference>
<keyword evidence="3" id="KW-0067">ATP-binding</keyword>
<keyword evidence="2" id="KW-0547">Nucleotide-binding</keyword>
<evidence type="ECO:0000256" key="3">
    <source>
        <dbReference type="ARBA" id="ARBA00022840"/>
    </source>
</evidence>